<name>A0A0F8ZV30_9ZZZZ</name>
<evidence type="ECO:0008006" key="2">
    <source>
        <dbReference type="Google" id="ProtNLM"/>
    </source>
</evidence>
<gene>
    <name evidence="1" type="ORF">LCGC14_2990870</name>
</gene>
<dbReference type="EMBL" id="LAZR01061338">
    <property type="protein sequence ID" value="KKK63776.1"/>
    <property type="molecule type" value="Genomic_DNA"/>
</dbReference>
<sequence length="109" mass="12794">MLNLILDYIKPTNISEVSGIPINWNRSAYNKRNHAYISFSDIASKLKAKYLLISFNSEGFICLDSMIELLKKIGKVEVLEVKYNTFRGSRNLRNRDIHVKEYLYLVEKY</sequence>
<comment type="caution">
    <text evidence="1">The sequence shown here is derived from an EMBL/GenBank/DDBJ whole genome shotgun (WGS) entry which is preliminary data.</text>
</comment>
<dbReference type="AlphaFoldDB" id="A0A0F8ZV30"/>
<accession>A0A0F8ZV30</accession>
<reference evidence="1" key="1">
    <citation type="journal article" date="2015" name="Nature">
        <title>Complex archaea that bridge the gap between prokaryotes and eukaryotes.</title>
        <authorList>
            <person name="Spang A."/>
            <person name="Saw J.H."/>
            <person name="Jorgensen S.L."/>
            <person name="Zaremba-Niedzwiedzka K."/>
            <person name="Martijn J."/>
            <person name="Lind A.E."/>
            <person name="van Eijk R."/>
            <person name="Schleper C."/>
            <person name="Guy L."/>
            <person name="Ettema T.J."/>
        </authorList>
    </citation>
    <scope>NUCLEOTIDE SEQUENCE</scope>
</reference>
<protein>
    <recommendedName>
        <fullName evidence="2">DNA methylase N-4/N-6 domain-containing protein</fullName>
    </recommendedName>
</protein>
<proteinExistence type="predicted"/>
<organism evidence="1">
    <name type="scientific">marine sediment metagenome</name>
    <dbReference type="NCBI Taxonomy" id="412755"/>
    <lineage>
        <taxon>unclassified sequences</taxon>
        <taxon>metagenomes</taxon>
        <taxon>ecological metagenomes</taxon>
    </lineage>
</organism>
<evidence type="ECO:0000313" key="1">
    <source>
        <dbReference type="EMBL" id="KKK63776.1"/>
    </source>
</evidence>